<dbReference type="RefSeq" id="WP_294173006.1">
    <property type="nucleotide sequence ID" value="NZ_CADCVZ010000027.1"/>
</dbReference>
<evidence type="ECO:0000259" key="1">
    <source>
        <dbReference type="Pfam" id="PF08818"/>
    </source>
</evidence>
<gene>
    <name evidence="2" type="ORF">AVDCRST_MAG09-1137</name>
</gene>
<accession>A0A6J4SWU7</accession>
<dbReference type="Pfam" id="PF08818">
    <property type="entry name" value="DUF1801"/>
    <property type="match status" value="1"/>
</dbReference>
<protein>
    <recommendedName>
        <fullName evidence="1">YdhG-like domain-containing protein</fullName>
    </recommendedName>
</protein>
<proteinExistence type="predicted"/>
<dbReference type="EMBL" id="CADCVZ010000027">
    <property type="protein sequence ID" value="CAA9507365.1"/>
    <property type="molecule type" value="Genomic_DNA"/>
</dbReference>
<reference evidence="2" key="1">
    <citation type="submission" date="2020-02" db="EMBL/GenBank/DDBJ databases">
        <authorList>
            <person name="Meier V. D."/>
        </authorList>
    </citation>
    <scope>NUCLEOTIDE SEQUENCE</scope>
    <source>
        <strain evidence="2">AVDCRST_MAG09</strain>
    </source>
</reference>
<dbReference type="Gene3D" id="3.90.1150.200">
    <property type="match status" value="1"/>
</dbReference>
<dbReference type="InterPro" id="IPR014922">
    <property type="entry name" value="YdhG-like"/>
</dbReference>
<sequence>MGAKASPLSLPEALLAGLPPERAEALAHARQLVNDALLPGYEESVSGKMIVWSIPLSRYPNTYNKQPLQLAALAAQKNHNALYLMCTYMSPERMAALQQAYTAAGKKLDMGKSCLRFRTADELCDKAVSAAIAAVPVETYIRDYEAARHS</sequence>
<evidence type="ECO:0000313" key="2">
    <source>
        <dbReference type="EMBL" id="CAA9507365.1"/>
    </source>
</evidence>
<name>A0A6J4SWU7_9SPHN</name>
<dbReference type="AlphaFoldDB" id="A0A6J4SWU7"/>
<feature type="domain" description="YdhG-like" evidence="1">
    <location>
        <begin position="23"/>
        <end position="133"/>
    </location>
</feature>
<organism evidence="2">
    <name type="scientific">uncultured Sphingomonas sp</name>
    <dbReference type="NCBI Taxonomy" id="158754"/>
    <lineage>
        <taxon>Bacteria</taxon>
        <taxon>Pseudomonadati</taxon>
        <taxon>Pseudomonadota</taxon>
        <taxon>Alphaproteobacteria</taxon>
        <taxon>Sphingomonadales</taxon>
        <taxon>Sphingomonadaceae</taxon>
        <taxon>Sphingomonas</taxon>
        <taxon>environmental samples</taxon>
    </lineage>
</organism>